<proteinExistence type="predicted"/>
<comment type="caution">
    <text evidence="4">The sequence shown here is derived from an EMBL/GenBank/DDBJ whole genome shotgun (WGS) entry which is preliminary data.</text>
</comment>
<dbReference type="OrthoDB" id="436559at2759"/>
<evidence type="ECO:0000256" key="2">
    <source>
        <dbReference type="SAM" id="MobiDB-lite"/>
    </source>
</evidence>
<evidence type="ECO:0000259" key="3">
    <source>
        <dbReference type="PROSITE" id="PS50103"/>
    </source>
</evidence>
<dbReference type="PROSITE" id="PS50103">
    <property type="entry name" value="ZF_C3H1"/>
    <property type="match status" value="1"/>
</dbReference>
<organism evidence="4 5">
    <name type="scientific">Symbiodinium natans</name>
    <dbReference type="NCBI Taxonomy" id="878477"/>
    <lineage>
        <taxon>Eukaryota</taxon>
        <taxon>Sar</taxon>
        <taxon>Alveolata</taxon>
        <taxon>Dinophyceae</taxon>
        <taxon>Suessiales</taxon>
        <taxon>Symbiodiniaceae</taxon>
        <taxon>Symbiodinium</taxon>
    </lineage>
</organism>
<feature type="region of interest" description="Disordered" evidence="2">
    <location>
        <begin position="1"/>
        <end position="41"/>
    </location>
</feature>
<feature type="compositionally biased region" description="Low complexity" evidence="2">
    <location>
        <begin position="25"/>
        <end position="37"/>
    </location>
</feature>
<protein>
    <recommendedName>
        <fullName evidence="3">C3H1-type domain-containing protein</fullName>
    </recommendedName>
</protein>
<feature type="domain" description="C3H1-type" evidence="3">
    <location>
        <begin position="91"/>
        <end position="113"/>
    </location>
</feature>
<keyword evidence="1" id="KW-0862">Zinc</keyword>
<dbReference type="AlphaFoldDB" id="A0A812V176"/>
<evidence type="ECO:0000313" key="4">
    <source>
        <dbReference type="EMBL" id="CAE7592319.1"/>
    </source>
</evidence>
<feature type="compositionally biased region" description="Polar residues" evidence="2">
    <location>
        <begin position="1"/>
        <end position="18"/>
    </location>
</feature>
<dbReference type="Proteomes" id="UP000604046">
    <property type="component" value="Unassembled WGS sequence"/>
</dbReference>
<keyword evidence="1" id="KW-0479">Metal-binding</keyword>
<gene>
    <name evidence="4" type="ORF">SNAT2548_LOCUS33719</name>
</gene>
<dbReference type="InterPro" id="IPR000571">
    <property type="entry name" value="Znf_CCCH"/>
</dbReference>
<accession>A0A812V176</accession>
<name>A0A812V176_9DINO</name>
<evidence type="ECO:0000256" key="1">
    <source>
        <dbReference type="PROSITE-ProRule" id="PRU00723"/>
    </source>
</evidence>
<dbReference type="EMBL" id="CAJNDS010002774">
    <property type="protein sequence ID" value="CAE7592319.1"/>
    <property type="molecule type" value="Genomic_DNA"/>
</dbReference>
<reference evidence="4" key="1">
    <citation type="submission" date="2021-02" db="EMBL/GenBank/DDBJ databases">
        <authorList>
            <person name="Dougan E. K."/>
            <person name="Rhodes N."/>
            <person name="Thang M."/>
            <person name="Chan C."/>
        </authorList>
    </citation>
    <scope>NUCLEOTIDE SEQUENCE</scope>
</reference>
<dbReference type="GO" id="GO:0008270">
    <property type="term" value="F:zinc ion binding"/>
    <property type="evidence" value="ECO:0007669"/>
    <property type="project" value="UniProtKB-KW"/>
</dbReference>
<sequence length="141" mass="15642">MQMLQQPPQTEQANTPSSSEEDCSGEPAASSSEMAAPKSHARRLPPAVFITADGIDLQTLSDEELLKIVPRNGAGEVSSLGAFQHPDDCSPCLFWFRGICTKGIRCEYCHFKHTGQKAKKIRPSKSVRQQMKMLMQMTPYQ</sequence>
<keyword evidence="5" id="KW-1185">Reference proteome</keyword>
<feature type="zinc finger region" description="C3H1-type" evidence="1">
    <location>
        <begin position="91"/>
        <end position="113"/>
    </location>
</feature>
<evidence type="ECO:0000313" key="5">
    <source>
        <dbReference type="Proteomes" id="UP000604046"/>
    </source>
</evidence>
<keyword evidence="1" id="KW-0863">Zinc-finger</keyword>